<dbReference type="PROSITE" id="PS51257">
    <property type="entry name" value="PROKAR_LIPOPROTEIN"/>
    <property type="match status" value="1"/>
</dbReference>
<evidence type="ECO:0000313" key="2">
    <source>
        <dbReference type="EMBL" id="WKW13222.1"/>
    </source>
</evidence>
<keyword evidence="1" id="KW-0732">Signal</keyword>
<dbReference type="AlphaFoldDB" id="A0AA49JWA0"/>
<evidence type="ECO:0000313" key="4">
    <source>
        <dbReference type="Proteomes" id="UP001229955"/>
    </source>
</evidence>
<evidence type="ECO:0000313" key="3">
    <source>
        <dbReference type="EMBL" id="WKW16129.1"/>
    </source>
</evidence>
<dbReference type="KEGG" id="pspc:Strain318_002539"/>
<dbReference type="EMBL" id="CP130613">
    <property type="protein sequence ID" value="WKW16129.1"/>
    <property type="molecule type" value="Genomic_DNA"/>
</dbReference>
<accession>A0AA49JWA0</accession>
<feature type="chain" id="PRO_5041424629" evidence="1">
    <location>
        <begin position="24"/>
        <end position="293"/>
    </location>
</feature>
<accession>A0AA49K275</accession>
<dbReference type="RefSeq" id="WP_367886082.1">
    <property type="nucleotide sequence ID" value="NZ_CP130612.1"/>
</dbReference>
<name>A0AA49JWA0_9BACT</name>
<dbReference type="EMBL" id="CP130612">
    <property type="protein sequence ID" value="WKW13222.1"/>
    <property type="molecule type" value="Genomic_DNA"/>
</dbReference>
<proteinExistence type="predicted"/>
<organism evidence="2">
    <name type="scientific">Pseudogemmatithrix spongiicola</name>
    <dbReference type="NCBI Taxonomy" id="3062599"/>
    <lineage>
        <taxon>Bacteria</taxon>
        <taxon>Pseudomonadati</taxon>
        <taxon>Gemmatimonadota</taxon>
        <taxon>Gemmatimonadia</taxon>
        <taxon>Gemmatimonadales</taxon>
        <taxon>Gemmatimonadaceae</taxon>
        <taxon>Pseudogemmatithrix</taxon>
    </lineage>
</organism>
<feature type="signal peptide" evidence="1">
    <location>
        <begin position="1"/>
        <end position="23"/>
    </location>
</feature>
<keyword evidence="4" id="KW-1185">Reference proteome</keyword>
<dbReference type="Proteomes" id="UP001229955">
    <property type="component" value="Chromosome"/>
</dbReference>
<evidence type="ECO:0000256" key="1">
    <source>
        <dbReference type="SAM" id="SignalP"/>
    </source>
</evidence>
<sequence>MLPLRFSPIIVALSIAACSEATAPVAIPTPLPALQDQVWHVHVSDGQPLPALLGHRTVAGGILEQDFLDSARVEIAANGTWEHKGWYQRYRSGQHHAWTSTLDWGTWTARPTAYEFRRNTGELLYSVAGPIGTELQMNLRYGGQAGVAVSQLRRTRPALDIHGRWRANALRDQPLPSAYIVENGDFGDGPVSRHIVIDSAVVWLHPTGQYLQRIFHSEWEGAVDGPAERKLRELVEADYGVWNRNGLQLSLWSNWLQNKTMLGEASATAGGPLRLQHGITHGDEPAAFRYVRW</sequence>
<protein>
    <submittedName>
        <fullName evidence="2">Uncharacterized protein</fullName>
    </submittedName>
</protein>
<gene>
    <name evidence="2" type="ORF">Strain138_002539</name>
    <name evidence="3" type="ORF">Strain318_002539</name>
</gene>
<reference evidence="2" key="1">
    <citation type="submission" date="2023-07" db="EMBL/GenBank/DDBJ databases">
        <authorList>
            <person name="Haufschild T."/>
            <person name="Kallscheuer N."/>
            <person name="Hammer J."/>
            <person name="Kohn T."/>
            <person name="Kabuu M."/>
            <person name="Jogler M."/>
            <person name="Wohfarth N."/>
            <person name="Heuer A."/>
            <person name="Rohde M."/>
            <person name="van Teeseling M.C.F."/>
            <person name="Jogler C."/>
        </authorList>
    </citation>
    <scope>NUCLEOTIDE SEQUENCE</scope>
    <source>
        <strain evidence="2">Strain 138</strain>
        <strain evidence="3">Strain 318</strain>
    </source>
</reference>